<gene>
    <name evidence="2" type="ORF">BJ878DRAFT_491506</name>
</gene>
<dbReference type="AlphaFoldDB" id="A0A9P7ZA25"/>
<evidence type="ECO:0000313" key="2">
    <source>
        <dbReference type="EMBL" id="KAG9247653.1"/>
    </source>
</evidence>
<keyword evidence="3" id="KW-1185">Reference proteome</keyword>
<organism evidence="2 3">
    <name type="scientific">Calycina marina</name>
    <dbReference type="NCBI Taxonomy" id="1763456"/>
    <lineage>
        <taxon>Eukaryota</taxon>
        <taxon>Fungi</taxon>
        <taxon>Dikarya</taxon>
        <taxon>Ascomycota</taxon>
        <taxon>Pezizomycotina</taxon>
        <taxon>Leotiomycetes</taxon>
        <taxon>Helotiales</taxon>
        <taxon>Pezizellaceae</taxon>
        <taxon>Calycina</taxon>
    </lineage>
</organism>
<name>A0A9P7ZA25_9HELO</name>
<dbReference type="OrthoDB" id="37537at2759"/>
<feature type="region of interest" description="Disordered" evidence="1">
    <location>
        <begin position="34"/>
        <end position="60"/>
    </location>
</feature>
<sequence>MCAKDFQSVAYVAYSPIGHGWLVDDFLHNSPKNCPKITSPHSPQDSGRQHLQEPRYCSWN</sequence>
<comment type="caution">
    <text evidence="2">The sequence shown here is derived from an EMBL/GenBank/DDBJ whole genome shotgun (WGS) entry which is preliminary data.</text>
</comment>
<proteinExistence type="predicted"/>
<protein>
    <submittedName>
        <fullName evidence="2">Uncharacterized protein</fullName>
    </submittedName>
</protein>
<evidence type="ECO:0000313" key="3">
    <source>
        <dbReference type="Proteomes" id="UP000887226"/>
    </source>
</evidence>
<dbReference type="EMBL" id="MU253766">
    <property type="protein sequence ID" value="KAG9247653.1"/>
    <property type="molecule type" value="Genomic_DNA"/>
</dbReference>
<reference evidence="2" key="1">
    <citation type="journal article" date="2021" name="IMA Fungus">
        <title>Genomic characterization of three marine fungi, including Emericellopsis atlantica sp. nov. with signatures of a generalist lifestyle and marine biomass degradation.</title>
        <authorList>
            <person name="Hagestad O.C."/>
            <person name="Hou L."/>
            <person name="Andersen J.H."/>
            <person name="Hansen E.H."/>
            <person name="Altermark B."/>
            <person name="Li C."/>
            <person name="Kuhnert E."/>
            <person name="Cox R.J."/>
            <person name="Crous P.W."/>
            <person name="Spatafora J.W."/>
            <person name="Lail K."/>
            <person name="Amirebrahimi M."/>
            <person name="Lipzen A."/>
            <person name="Pangilinan J."/>
            <person name="Andreopoulos W."/>
            <person name="Hayes R.D."/>
            <person name="Ng V."/>
            <person name="Grigoriev I.V."/>
            <person name="Jackson S.A."/>
            <person name="Sutton T.D.S."/>
            <person name="Dobson A.D.W."/>
            <person name="Rama T."/>
        </authorList>
    </citation>
    <scope>NUCLEOTIDE SEQUENCE</scope>
    <source>
        <strain evidence="2">TRa3180A</strain>
    </source>
</reference>
<evidence type="ECO:0000256" key="1">
    <source>
        <dbReference type="SAM" id="MobiDB-lite"/>
    </source>
</evidence>
<accession>A0A9P7ZA25</accession>
<dbReference type="Proteomes" id="UP000887226">
    <property type="component" value="Unassembled WGS sequence"/>
</dbReference>